<dbReference type="EMBL" id="LQPG01000039">
    <property type="protein sequence ID" value="ORW08044.1"/>
    <property type="molecule type" value="Genomic_DNA"/>
</dbReference>
<protein>
    <submittedName>
        <fullName evidence="1">Uncharacterized protein</fullName>
    </submittedName>
</protein>
<dbReference type="Proteomes" id="UP000193866">
    <property type="component" value="Unassembled WGS sequence"/>
</dbReference>
<name>A0A1X1YAK0_9MYCO</name>
<proteinExistence type="predicted"/>
<dbReference type="AlphaFoldDB" id="A0A1X1YAK0"/>
<evidence type="ECO:0000313" key="2">
    <source>
        <dbReference type="Proteomes" id="UP000193866"/>
    </source>
</evidence>
<keyword evidence="2" id="KW-1185">Reference proteome</keyword>
<comment type="caution">
    <text evidence="1">The sequence shown here is derived from an EMBL/GenBank/DDBJ whole genome shotgun (WGS) entry which is preliminary data.</text>
</comment>
<organism evidence="1 2">
    <name type="scientific">Mycolicibacter longobardus</name>
    <dbReference type="NCBI Taxonomy" id="1108812"/>
    <lineage>
        <taxon>Bacteria</taxon>
        <taxon>Bacillati</taxon>
        <taxon>Actinomycetota</taxon>
        <taxon>Actinomycetes</taxon>
        <taxon>Mycobacteriales</taxon>
        <taxon>Mycobacteriaceae</taxon>
        <taxon>Mycolicibacter</taxon>
    </lineage>
</organism>
<gene>
    <name evidence="1" type="ORF">AWC16_20115</name>
</gene>
<sequence length="82" mass="9025">MPRFGKESWPGVGQAIRRRLFILARCSRCLVLCPALQYSWPGKSGLLSVLPHHRQCVPLISSIGFDMSSLLVVEGSVVVVCD</sequence>
<reference evidence="1 2" key="1">
    <citation type="submission" date="2016-01" db="EMBL/GenBank/DDBJ databases">
        <title>The new phylogeny of the genus Mycobacterium.</title>
        <authorList>
            <person name="Tarcisio F."/>
            <person name="Conor M."/>
            <person name="Antonella G."/>
            <person name="Elisabetta G."/>
            <person name="Giulia F.S."/>
            <person name="Sara T."/>
            <person name="Anna F."/>
            <person name="Clotilde B."/>
            <person name="Roberto B."/>
            <person name="Veronica D.S."/>
            <person name="Fabio R."/>
            <person name="Monica P."/>
            <person name="Olivier J."/>
            <person name="Enrico T."/>
            <person name="Nicola S."/>
        </authorList>
    </citation>
    <scope>NUCLEOTIDE SEQUENCE [LARGE SCALE GENOMIC DNA]</scope>
    <source>
        <strain evidence="1 2">DSM 45394</strain>
    </source>
</reference>
<evidence type="ECO:0000313" key="1">
    <source>
        <dbReference type="EMBL" id="ORW08044.1"/>
    </source>
</evidence>
<accession>A0A1X1YAK0</accession>